<dbReference type="PROSITE" id="PS51257">
    <property type="entry name" value="PROKAR_LIPOPROTEIN"/>
    <property type="match status" value="1"/>
</dbReference>
<dbReference type="AlphaFoldDB" id="A0A2U4F1T7"/>
<accession>A0A2U4F1T7</accession>
<evidence type="ECO:0000256" key="1">
    <source>
        <dbReference type="SAM" id="SignalP"/>
    </source>
</evidence>
<dbReference type="EMBL" id="ALNZ01000033">
    <property type="protein sequence ID" value="EKV56237.1"/>
    <property type="molecule type" value="Genomic_DNA"/>
</dbReference>
<evidence type="ECO:0008006" key="4">
    <source>
        <dbReference type="Google" id="ProtNLM"/>
    </source>
</evidence>
<feature type="signal peptide" evidence="1">
    <location>
        <begin position="1"/>
        <end position="25"/>
    </location>
</feature>
<dbReference type="STRING" id="1289135.A966_11167"/>
<dbReference type="OrthoDB" id="307500at2"/>
<gene>
    <name evidence="2" type="ORF">A966_11167</name>
</gene>
<dbReference type="RefSeq" id="WP_008725393.1">
    <property type="nucleotide sequence ID" value="NZ_JH994111.1"/>
</dbReference>
<reference evidence="2 3" key="1">
    <citation type="submission" date="2012-07" db="EMBL/GenBank/DDBJ databases">
        <title>Genome sequence of Brachyspira sp. 30446, isolated from a pig with mucohaemorrhagic colitis.</title>
        <authorList>
            <person name="Rubin J.E."/>
            <person name="Fernando C."/>
            <person name="Harding J.C.S."/>
            <person name="Hill J.E."/>
        </authorList>
    </citation>
    <scope>NUCLEOTIDE SEQUENCE [LARGE SCALE GENOMIC DNA]</scope>
    <source>
        <strain evidence="2 3">30446</strain>
    </source>
</reference>
<dbReference type="GeneID" id="66488636"/>
<evidence type="ECO:0000313" key="2">
    <source>
        <dbReference type="EMBL" id="EKV56237.1"/>
    </source>
</evidence>
<proteinExistence type="predicted"/>
<dbReference type="Proteomes" id="UP000011663">
    <property type="component" value="Unassembled WGS sequence"/>
</dbReference>
<organism evidence="2 3">
    <name type="scientific">Brachyspira hampsonii 30446</name>
    <dbReference type="NCBI Taxonomy" id="1289135"/>
    <lineage>
        <taxon>Bacteria</taxon>
        <taxon>Pseudomonadati</taxon>
        <taxon>Spirochaetota</taxon>
        <taxon>Spirochaetia</taxon>
        <taxon>Brachyspirales</taxon>
        <taxon>Brachyspiraceae</taxon>
        <taxon>Brachyspira</taxon>
    </lineage>
</organism>
<evidence type="ECO:0000313" key="3">
    <source>
        <dbReference type="Proteomes" id="UP000011663"/>
    </source>
</evidence>
<sequence length="185" mass="20715">MKIKKSYLLIIIFALIISCSNPSTNPDNNNNQNTSSSINAVTSGVHTIQYGSKTSEIDVTDEAQLKTLWIGLVNGKTVYESSNYSSISGTFDTEGNYYDSTDTVNIRTKFIKCAVYEYNNKKYLAAVYWDNKTGTGMQERYRLIIADDAGAEQAWYGGGSDENVIPDANTQWTKYGFVFGYLKEY</sequence>
<keyword evidence="1" id="KW-0732">Signal</keyword>
<feature type="chain" id="PRO_5015470762" description="Lipoprotein" evidence="1">
    <location>
        <begin position="26"/>
        <end position="185"/>
    </location>
</feature>
<comment type="caution">
    <text evidence="2">The sequence shown here is derived from an EMBL/GenBank/DDBJ whole genome shotgun (WGS) entry which is preliminary data.</text>
</comment>
<name>A0A2U4F1T7_9SPIR</name>
<protein>
    <recommendedName>
        <fullName evidence="4">Lipoprotein</fullName>
    </recommendedName>
</protein>